<dbReference type="SMART" id="SM00086">
    <property type="entry name" value="PAC"/>
    <property type="match status" value="3"/>
</dbReference>
<dbReference type="SMART" id="SM00388">
    <property type="entry name" value="HisKA"/>
    <property type="match status" value="1"/>
</dbReference>
<dbReference type="InterPro" id="IPR005467">
    <property type="entry name" value="His_kinase_dom"/>
</dbReference>
<feature type="domain" description="PAS" evidence="8">
    <location>
        <begin position="346"/>
        <end position="406"/>
    </location>
</feature>
<dbReference type="eggNOG" id="COG4191">
    <property type="taxonomic scope" value="Bacteria"/>
</dbReference>
<dbReference type="GO" id="GO:0000155">
    <property type="term" value="F:phosphorelay sensor kinase activity"/>
    <property type="evidence" value="ECO:0007669"/>
    <property type="project" value="InterPro"/>
</dbReference>
<dbReference type="SMART" id="SM00091">
    <property type="entry name" value="PAS"/>
    <property type="match status" value="4"/>
</dbReference>
<dbReference type="HOGENOM" id="CLU_337016_0_0_0"/>
<dbReference type="CDD" id="cd00130">
    <property type="entry name" value="PAS"/>
    <property type="match status" value="3"/>
</dbReference>
<dbReference type="eggNOG" id="COG2202">
    <property type="taxonomic scope" value="Bacteria"/>
</dbReference>
<dbReference type="EMBL" id="CP002432">
    <property type="protein sequence ID" value="ADU65964.1"/>
    <property type="molecule type" value="Genomic_DNA"/>
</dbReference>
<evidence type="ECO:0000256" key="4">
    <source>
        <dbReference type="ARBA" id="ARBA00022679"/>
    </source>
</evidence>
<comment type="catalytic activity">
    <reaction evidence="1">
        <text>ATP + protein L-histidine = ADP + protein N-phospho-L-histidine.</text>
        <dbReference type="EC" id="2.7.13.3"/>
    </reaction>
</comment>
<dbReference type="SUPFAM" id="SSF55874">
    <property type="entry name" value="ATPase domain of HSP90 chaperone/DNA topoisomerase II/histidine kinase"/>
    <property type="match status" value="1"/>
</dbReference>
<feature type="domain" description="PAS" evidence="8">
    <location>
        <begin position="201"/>
        <end position="277"/>
    </location>
</feature>
<dbReference type="KEGG" id="din:Selin_1229"/>
<organism evidence="10 11">
    <name type="scientific">Desulfurispirillum indicum (strain ATCC BAA-1389 / DSM 22839 / S5)</name>
    <dbReference type="NCBI Taxonomy" id="653733"/>
    <lineage>
        <taxon>Bacteria</taxon>
        <taxon>Pseudomonadati</taxon>
        <taxon>Chrysiogenota</taxon>
        <taxon>Chrysiogenia</taxon>
        <taxon>Chrysiogenales</taxon>
        <taxon>Chrysiogenaceae</taxon>
        <taxon>Desulfurispirillum</taxon>
    </lineage>
</organism>
<feature type="transmembrane region" description="Helical" evidence="6">
    <location>
        <begin position="53"/>
        <end position="72"/>
    </location>
</feature>
<keyword evidence="6" id="KW-0812">Transmembrane</keyword>
<dbReference type="SUPFAM" id="SSF55785">
    <property type="entry name" value="PYP-like sensor domain (PAS domain)"/>
    <property type="match status" value="4"/>
</dbReference>
<feature type="domain" description="PAC" evidence="9">
    <location>
        <begin position="409"/>
        <end position="461"/>
    </location>
</feature>
<dbReference type="InterPro" id="IPR052162">
    <property type="entry name" value="Sensor_kinase/Photoreceptor"/>
</dbReference>
<evidence type="ECO:0000256" key="6">
    <source>
        <dbReference type="SAM" id="Phobius"/>
    </source>
</evidence>
<dbReference type="InterPro" id="IPR003594">
    <property type="entry name" value="HATPase_dom"/>
</dbReference>
<dbReference type="PANTHER" id="PTHR43304:SF1">
    <property type="entry name" value="PAC DOMAIN-CONTAINING PROTEIN"/>
    <property type="match status" value="1"/>
</dbReference>
<evidence type="ECO:0000256" key="5">
    <source>
        <dbReference type="ARBA" id="ARBA00022777"/>
    </source>
</evidence>
<dbReference type="STRING" id="653733.Selin_1229"/>
<sequence length="845" mass="94992">MVLRFFVSRICVVTFAAFLLWVFLPAAASATPPPAVFSCEHLRQYHPFALPTLTVLLLLAAVLGALHIQLSLRLASQKRLYRELLDSLSARVLIFHPVTAEILDANSAALESSGVAATADLNAESSWSASPYSLADARELVRRAVAEGSLCVEWKRHHVSGLPLWEEVTLKTITINGKLTVLATCQDITRRKASEDALRESEERYRAVIGVMNEGVTIQQADGTIVSCNPAIERILGLEPGQLLGSSMTRLNRPAIYPDGSDFPSEERPTQKALRTGLPQRNVVMGVVRQNQQVTWLLCNSEPLFFHDIPEPSMVVTTAIDITALHEAKRHLDQSQLWLQQFAEHTDTVFWVSSPDCVNYISPAYEKVWGYSCQSLYDAPASFLNALHPDDRAATQETIYTLSEQRLGFDLEYRIIRADGRVRWIHARTFPLHDDRGEFTGWVGVADDITEHKEHEIMLQDFSIRMVKEIEAELSQRMQLERRYQTLVEQSPDGVLLLNGQGQVISANPAAGAILGVDIRELIGVRPWKLFQTTQLLGAQEESVAPQSMLMQLKQQRKARFAWNITVPGGQTKNIEVIITDIGKKDSEHFLMLWRDNTEVRQLQQEKRMHEALLIQKSKEAEMGSMIDTIAHQWKQPLNNVAILAQQLQEIYRDNELTAAEMDFHVARILDQVDYMSETVSDFRRFYSASSELESFDLWQQTNAVLMLLKPRLDACHVKLRMQEPVTLMVRGYTSEYRQVILCIVNNAIDAFDEHQSDEKILTITFHSHRDAAEVCICDNAGGIAQELLPHKLFEPFTTTKGARGGTGIGLSLSRTIIGEKMSGQLMATNRDNGACFTIVLPVSP</sequence>
<dbReference type="InterPro" id="IPR004358">
    <property type="entry name" value="Sig_transdc_His_kin-like_C"/>
</dbReference>
<dbReference type="EC" id="2.7.13.3" evidence="2"/>
<evidence type="ECO:0000256" key="3">
    <source>
        <dbReference type="ARBA" id="ARBA00022553"/>
    </source>
</evidence>
<feature type="domain" description="Histidine kinase" evidence="7">
    <location>
        <begin position="629"/>
        <end position="845"/>
    </location>
</feature>
<dbReference type="InterPro" id="IPR035965">
    <property type="entry name" value="PAS-like_dom_sf"/>
</dbReference>
<dbReference type="SUPFAM" id="SSF47384">
    <property type="entry name" value="Homodimeric domain of signal transducing histidine kinase"/>
    <property type="match status" value="1"/>
</dbReference>
<keyword evidence="4" id="KW-0808">Transferase</keyword>
<name>E6W4Y8_DESIS</name>
<evidence type="ECO:0000259" key="8">
    <source>
        <dbReference type="PROSITE" id="PS50112"/>
    </source>
</evidence>
<dbReference type="InterPro" id="IPR013655">
    <property type="entry name" value="PAS_fold_3"/>
</dbReference>
<keyword evidence="11" id="KW-1185">Reference proteome</keyword>
<dbReference type="OrthoDB" id="290376at2"/>
<evidence type="ECO:0000259" key="9">
    <source>
        <dbReference type="PROSITE" id="PS50113"/>
    </source>
</evidence>
<dbReference type="eggNOG" id="COG3284">
    <property type="taxonomic scope" value="Bacteria"/>
</dbReference>
<dbReference type="PROSITE" id="PS50112">
    <property type="entry name" value="PAS"/>
    <property type="match status" value="3"/>
</dbReference>
<feature type="domain" description="PAS" evidence="8">
    <location>
        <begin position="480"/>
        <end position="524"/>
    </location>
</feature>
<dbReference type="CDD" id="cd00082">
    <property type="entry name" value="HisKA"/>
    <property type="match status" value="1"/>
</dbReference>
<dbReference type="PRINTS" id="PR00344">
    <property type="entry name" value="BCTRLSENSOR"/>
</dbReference>
<dbReference type="Pfam" id="PF13426">
    <property type="entry name" value="PAS_9"/>
    <property type="match status" value="2"/>
</dbReference>
<keyword evidence="6" id="KW-0472">Membrane</keyword>
<dbReference type="RefSeq" id="WP_013505845.1">
    <property type="nucleotide sequence ID" value="NC_014836.1"/>
</dbReference>
<dbReference type="Gene3D" id="3.30.565.10">
    <property type="entry name" value="Histidine kinase-like ATPase, C-terminal domain"/>
    <property type="match status" value="1"/>
</dbReference>
<dbReference type="NCBIfam" id="TIGR00229">
    <property type="entry name" value="sensory_box"/>
    <property type="match status" value="4"/>
</dbReference>
<dbReference type="PANTHER" id="PTHR43304">
    <property type="entry name" value="PHYTOCHROME-LIKE PROTEIN CPH1"/>
    <property type="match status" value="1"/>
</dbReference>
<dbReference type="SMART" id="SM00387">
    <property type="entry name" value="HATPase_c"/>
    <property type="match status" value="1"/>
</dbReference>
<gene>
    <name evidence="10" type="ordered locus">Selin_1229</name>
</gene>
<dbReference type="Proteomes" id="UP000002572">
    <property type="component" value="Chromosome"/>
</dbReference>
<dbReference type="PROSITE" id="PS50113">
    <property type="entry name" value="PAC"/>
    <property type="match status" value="1"/>
</dbReference>
<dbReference type="Gene3D" id="3.30.450.20">
    <property type="entry name" value="PAS domain"/>
    <property type="match status" value="4"/>
</dbReference>
<dbReference type="AlphaFoldDB" id="E6W4Y8"/>
<dbReference type="InterPro" id="IPR036890">
    <property type="entry name" value="HATPase_C_sf"/>
</dbReference>
<evidence type="ECO:0000256" key="1">
    <source>
        <dbReference type="ARBA" id="ARBA00000085"/>
    </source>
</evidence>
<protein>
    <recommendedName>
        <fullName evidence="2">histidine kinase</fullName>
        <ecNumber evidence="2">2.7.13.3</ecNumber>
    </recommendedName>
</protein>
<dbReference type="InParanoid" id="E6W4Y8"/>
<dbReference type="InterPro" id="IPR000700">
    <property type="entry name" value="PAS-assoc_C"/>
</dbReference>
<evidence type="ECO:0000313" key="10">
    <source>
        <dbReference type="EMBL" id="ADU65964.1"/>
    </source>
</evidence>
<dbReference type="Pfam" id="PF08447">
    <property type="entry name" value="PAS_3"/>
    <property type="match status" value="1"/>
</dbReference>
<keyword evidence="6" id="KW-1133">Transmembrane helix</keyword>
<dbReference type="Gene3D" id="1.10.287.130">
    <property type="match status" value="1"/>
</dbReference>
<proteinExistence type="predicted"/>
<dbReference type="InterPro" id="IPR001610">
    <property type="entry name" value="PAC"/>
</dbReference>
<reference evidence="10 11" key="1">
    <citation type="submission" date="2010-12" db="EMBL/GenBank/DDBJ databases">
        <title>Complete sequence of Desulfurispirillum indicum S5.</title>
        <authorList>
            <consortium name="US DOE Joint Genome Institute"/>
            <person name="Lucas S."/>
            <person name="Copeland A."/>
            <person name="Lapidus A."/>
            <person name="Cheng J.-F."/>
            <person name="Goodwin L."/>
            <person name="Pitluck S."/>
            <person name="Chertkov O."/>
            <person name="Held B."/>
            <person name="Detter J.C."/>
            <person name="Han C."/>
            <person name="Tapia R."/>
            <person name="Land M."/>
            <person name="Hauser L."/>
            <person name="Kyrpides N."/>
            <person name="Ivanova N."/>
            <person name="Mikhailova N."/>
            <person name="Haggblom M."/>
            <person name="Rauschenbach I."/>
            <person name="Bini E."/>
            <person name="Woyke T."/>
        </authorList>
    </citation>
    <scope>NUCLEOTIDE SEQUENCE [LARGE SCALE GENOMIC DNA]</scope>
    <source>
        <strain evidence="11">ATCC BAA-1389 / DSM 22839 / S5</strain>
    </source>
</reference>
<dbReference type="InterPro" id="IPR000014">
    <property type="entry name" value="PAS"/>
</dbReference>
<dbReference type="InterPro" id="IPR003661">
    <property type="entry name" value="HisK_dim/P_dom"/>
</dbReference>
<dbReference type="Pfam" id="PF02518">
    <property type="entry name" value="HATPase_c"/>
    <property type="match status" value="1"/>
</dbReference>
<dbReference type="PROSITE" id="PS50109">
    <property type="entry name" value="HIS_KIN"/>
    <property type="match status" value="1"/>
</dbReference>
<evidence type="ECO:0000259" key="7">
    <source>
        <dbReference type="PROSITE" id="PS50109"/>
    </source>
</evidence>
<keyword evidence="3" id="KW-0597">Phosphoprotein</keyword>
<dbReference type="InterPro" id="IPR036097">
    <property type="entry name" value="HisK_dim/P_sf"/>
</dbReference>
<accession>E6W4Y8</accession>
<keyword evidence="5" id="KW-0418">Kinase</keyword>
<evidence type="ECO:0000256" key="2">
    <source>
        <dbReference type="ARBA" id="ARBA00012438"/>
    </source>
</evidence>
<evidence type="ECO:0000313" key="11">
    <source>
        <dbReference type="Proteomes" id="UP000002572"/>
    </source>
</evidence>